<dbReference type="EMBL" id="BAABGR010000015">
    <property type="protein sequence ID" value="GAA4515302.1"/>
    <property type="molecule type" value="Genomic_DNA"/>
</dbReference>
<sequence length="91" mass="10688">MKDVISGIVASDEASFRRFYDRYRPKIYTVALKLLGEKTLAEDVVQDTFLKVWINKESLPTIENVEAWLHRIAKNVILNMMKKAEYYKVYA</sequence>
<accession>A0ABP8R102</accession>
<gene>
    <name evidence="7" type="ORF">GCM10023173_12950</name>
</gene>
<evidence type="ECO:0000256" key="4">
    <source>
        <dbReference type="ARBA" id="ARBA00023163"/>
    </source>
</evidence>
<dbReference type="Proteomes" id="UP001500394">
    <property type="component" value="Unassembled WGS sequence"/>
</dbReference>
<dbReference type="PANTHER" id="PTHR43133">
    <property type="entry name" value="RNA POLYMERASE ECF-TYPE SIGMA FACTO"/>
    <property type="match status" value="1"/>
</dbReference>
<keyword evidence="8" id="KW-1185">Reference proteome</keyword>
<evidence type="ECO:0000256" key="2">
    <source>
        <dbReference type="ARBA" id="ARBA00023082"/>
    </source>
</evidence>
<evidence type="ECO:0000256" key="1">
    <source>
        <dbReference type="ARBA" id="ARBA00023015"/>
    </source>
</evidence>
<keyword evidence="4 5" id="KW-0804">Transcription</keyword>
<organism evidence="7 8">
    <name type="scientific">Sphingobacterium thermophilum</name>
    <dbReference type="NCBI Taxonomy" id="768534"/>
    <lineage>
        <taxon>Bacteria</taxon>
        <taxon>Pseudomonadati</taxon>
        <taxon>Bacteroidota</taxon>
        <taxon>Sphingobacteriia</taxon>
        <taxon>Sphingobacteriales</taxon>
        <taxon>Sphingobacteriaceae</taxon>
        <taxon>Sphingobacterium</taxon>
    </lineage>
</organism>
<dbReference type="PROSITE" id="PS01063">
    <property type="entry name" value="SIGMA70_ECF"/>
    <property type="match status" value="1"/>
</dbReference>
<keyword evidence="1 5" id="KW-0805">Transcription regulation</keyword>
<dbReference type="InterPro" id="IPR013325">
    <property type="entry name" value="RNA_pol_sigma_r2"/>
</dbReference>
<evidence type="ECO:0000256" key="5">
    <source>
        <dbReference type="RuleBase" id="RU000716"/>
    </source>
</evidence>
<dbReference type="InterPro" id="IPR000838">
    <property type="entry name" value="RNA_pol_sigma70_ECF_CS"/>
</dbReference>
<dbReference type="SUPFAM" id="SSF88946">
    <property type="entry name" value="Sigma2 domain of RNA polymerase sigma factors"/>
    <property type="match status" value="1"/>
</dbReference>
<keyword evidence="3 5" id="KW-0238">DNA-binding</keyword>
<proteinExistence type="inferred from homology"/>
<dbReference type="Pfam" id="PF04542">
    <property type="entry name" value="Sigma70_r2"/>
    <property type="match status" value="1"/>
</dbReference>
<dbReference type="RefSeq" id="WP_345066347.1">
    <property type="nucleotide sequence ID" value="NZ_BAABGR010000015.1"/>
</dbReference>
<evidence type="ECO:0000259" key="6">
    <source>
        <dbReference type="Pfam" id="PF04542"/>
    </source>
</evidence>
<comment type="similarity">
    <text evidence="5">Belongs to the sigma-70 factor family. ECF subfamily.</text>
</comment>
<evidence type="ECO:0000313" key="8">
    <source>
        <dbReference type="Proteomes" id="UP001500394"/>
    </source>
</evidence>
<reference evidence="8" key="1">
    <citation type="journal article" date="2019" name="Int. J. Syst. Evol. Microbiol.">
        <title>The Global Catalogue of Microorganisms (GCM) 10K type strain sequencing project: providing services to taxonomists for standard genome sequencing and annotation.</title>
        <authorList>
            <consortium name="The Broad Institute Genomics Platform"/>
            <consortium name="The Broad Institute Genome Sequencing Center for Infectious Disease"/>
            <person name="Wu L."/>
            <person name="Ma J."/>
        </authorList>
    </citation>
    <scope>NUCLEOTIDE SEQUENCE [LARGE SCALE GENOMIC DNA]</scope>
    <source>
        <strain evidence="8">JCM 17858</strain>
    </source>
</reference>
<comment type="caution">
    <text evidence="7">The sequence shown here is derived from an EMBL/GenBank/DDBJ whole genome shotgun (WGS) entry which is preliminary data.</text>
</comment>
<dbReference type="PANTHER" id="PTHR43133:SF8">
    <property type="entry name" value="RNA POLYMERASE SIGMA FACTOR HI_1459-RELATED"/>
    <property type="match status" value="1"/>
</dbReference>
<protein>
    <recommendedName>
        <fullName evidence="5">RNA polymerase sigma factor</fullName>
    </recommendedName>
</protein>
<evidence type="ECO:0000256" key="3">
    <source>
        <dbReference type="ARBA" id="ARBA00023125"/>
    </source>
</evidence>
<dbReference type="InterPro" id="IPR039425">
    <property type="entry name" value="RNA_pol_sigma-70-like"/>
</dbReference>
<feature type="domain" description="RNA polymerase sigma-70 region 2" evidence="6">
    <location>
        <begin position="19"/>
        <end position="84"/>
    </location>
</feature>
<evidence type="ECO:0000313" key="7">
    <source>
        <dbReference type="EMBL" id="GAA4515302.1"/>
    </source>
</evidence>
<keyword evidence="2 5" id="KW-0731">Sigma factor</keyword>
<dbReference type="InterPro" id="IPR007627">
    <property type="entry name" value="RNA_pol_sigma70_r2"/>
</dbReference>
<dbReference type="Gene3D" id="1.10.1740.10">
    <property type="match status" value="1"/>
</dbReference>
<name>A0ABP8R102_9SPHI</name>